<comment type="caution">
    <text evidence="10">The sequence shown here is derived from an EMBL/GenBank/DDBJ whole genome shotgun (WGS) entry which is preliminary data.</text>
</comment>
<feature type="transmembrane region" description="Helical" evidence="8">
    <location>
        <begin position="368"/>
        <end position="387"/>
    </location>
</feature>
<evidence type="ECO:0000256" key="4">
    <source>
        <dbReference type="ARBA" id="ARBA00022475"/>
    </source>
</evidence>
<keyword evidence="7 8" id="KW-0472">Membrane</keyword>
<proteinExistence type="inferred from homology"/>
<dbReference type="PANTHER" id="PTHR30413">
    <property type="entry name" value="INNER MEMBRANE TRANSPORT PERMEASE"/>
    <property type="match status" value="1"/>
</dbReference>
<dbReference type="GO" id="GO:0015920">
    <property type="term" value="P:lipopolysaccharide transport"/>
    <property type="evidence" value="ECO:0007669"/>
    <property type="project" value="TreeGrafter"/>
</dbReference>
<keyword evidence="6 8" id="KW-1133">Transmembrane helix</keyword>
<protein>
    <recommendedName>
        <fullName evidence="8">Transport permease protein</fullName>
    </recommendedName>
</protein>
<evidence type="ECO:0000256" key="2">
    <source>
        <dbReference type="ARBA" id="ARBA00007783"/>
    </source>
</evidence>
<evidence type="ECO:0000256" key="3">
    <source>
        <dbReference type="ARBA" id="ARBA00022448"/>
    </source>
</evidence>
<dbReference type="EMBL" id="RJVG01000001">
    <property type="protein sequence ID" value="ROR31473.1"/>
    <property type="molecule type" value="Genomic_DNA"/>
</dbReference>
<dbReference type="GO" id="GO:0140359">
    <property type="term" value="F:ABC-type transporter activity"/>
    <property type="evidence" value="ECO:0007669"/>
    <property type="project" value="InterPro"/>
</dbReference>
<evidence type="ECO:0000259" key="9">
    <source>
        <dbReference type="PROSITE" id="PS51012"/>
    </source>
</evidence>
<evidence type="ECO:0000256" key="7">
    <source>
        <dbReference type="ARBA" id="ARBA00023136"/>
    </source>
</evidence>
<evidence type="ECO:0000256" key="8">
    <source>
        <dbReference type="RuleBase" id="RU361157"/>
    </source>
</evidence>
<dbReference type="PANTHER" id="PTHR30413:SF10">
    <property type="entry name" value="CAPSULE POLYSACCHARIDE EXPORT INNER-MEMBRANE PROTEIN CTRC"/>
    <property type="match status" value="1"/>
</dbReference>
<evidence type="ECO:0000313" key="11">
    <source>
        <dbReference type="Proteomes" id="UP000273083"/>
    </source>
</evidence>
<feature type="transmembrane region" description="Helical" evidence="8">
    <location>
        <begin position="293"/>
        <end position="326"/>
    </location>
</feature>
<sequence length="455" mass="53156">MKSIVKIFMTALCLITINYLIYTSVDINIGEQVTFSFTAFSDERNIYQVFYSKNGLWNERESSHSEYTYVKNEQTLDFIIPSNTSQLRLDVGDKITSIKLSDFKMKLLWKTIKVNVNSGNESSNYNIENIQQVNNIINVTTNGNDPYFTLELDQNDYNRLLSNLQIINILLKLAMCILISSLILIVIKKFYYIKSIIYSIFNSRILIWNLAKNDFKTKYAGSYLGITWAFVQPIVIVLLYWFVFQVGFKSSPLDNFPFILWLVAGIVPWFYFQEAITNAMNSMLEYSYLVKKVVFKISILPVVKVISALFVHVFFVLFAIGIYSIYGYYPNIYTLQLIYYSFCMAILVLGISYITSSVIVFFKDLGQIVGILLQIGMWITPILWSYTMLPVKYQWLLKINPLYYITEGYRDSLIRNVWFWEKTNLTIYFWVVTLCLFGIGMIIFRKLKVHFADVL</sequence>
<evidence type="ECO:0000256" key="1">
    <source>
        <dbReference type="ARBA" id="ARBA00004651"/>
    </source>
</evidence>
<feature type="domain" description="ABC transmembrane type-2" evidence="9">
    <location>
        <begin position="224"/>
        <end position="447"/>
    </location>
</feature>
<name>A0A3N1XXX6_9FIRM</name>
<reference evidence="10 11" key="1">
    <citation type="submission" date="2018-11" db="EMBL/GenBank/DDBJ databases">
        <title>Genomic Encyclopedia of Type Strains, Phase IV (KMG-IV): sequencing the most valuable type-strain genomes for metagenomic binning, comparative biology and taxonomic classification.</title>
        <authorList>
            <person name="Goeker M."/>
        </authorList>
    </citation>
    <scope>NUCLEOTIDE SEQUENCE [LARGE SCALE GENOMIC DNA]</scope>
    <source>
        <strain evidence="10 11">DSM 26537</strain>
    </source>
</reference>
<keyword evidence="5 8" id="KW-0812">Transmembrane</keyword>
<dbReference type="InterPro" id="IPR047817">
    <property type="entry name" value="ABC2_TM_bact-type"/>
</dbReference>
<evidence type="ECO:0000313" key="10">
    <source>
        <dbReference type="EMBL" id="ROR31473.1"/>
    </source>
</evidence>
<feature type="transmembrane region" description="Helical" evidence="8">
    <location>
        <begin position="169"/>
        <end position="187"/>
    </location>
</feature>
<dbReference type="RefSeq" id="WP_243115272.1">
    <property type="nucleotide sequence ID" value="NZ_RJVG01000001.1"/>
</dbReference>
<comment type="similarity">
    <text evidence="2 8">Belongs to the ABC-2 integral membrane protein family.</text>
</comment>
<organism evidence="10 11">
    <name type="scientific">Mobilisporobacter senegalensis</name>
    <dbReference type="NCBI Taxonomy" id="1329262"/>
    <lineage>
        <taxon>Bacteria</taxon>
        <taxon>Bacillati</taxon>
        <taxon>Bacillota</taxon>
        <taxon>Clostridia</taxon>
        <taxon>Lachnospirales</taxon>
        <taxon>Lachnospiraceae</taxon>
        <taxon>Mobilisporobacter</taxon>
    </lineage>
</organism>
<dbReference type="AlphaFoldDB" id="A0A3N1XXX6"/>
<comment type="subcellular location">
    <subcellularLocation>
        <location evidence="1 8">Cell membrane</location>
        <topology evidence="1 8">Multi-pass membrane protein</topology>
    </subcellularLocation>
</comment>
<feature type="transmembrane region" description="Helical" evidence="8">
    <location>
        <begin position="427"/>
        <end position="444"/>
    </location>
</feature>
<keyword evidence="3 8" id="KW-0813">Transport</keyword>
<feature type="transmembrane region" description="Helical" evidence="8">
    <location>
        <begin position="255"/>
        <end position="272"/>
    </location>
</feature>
<dbReference type="Proteomes" id="UP000273083">
    <property type="component" value="Unassembled WGS sequence"/>
</dbReference>
<evidence type="ECO:0000256" key="5">
    <source>
        <dbReference type="ARBA" id="ARBA00022692"/>
    </source>
</evidence>
<feature type="transmembrane region" description="Helical" evidence="8">
    <location>
        <begin position="338"/>
        <end position="361"/>
    </location>
</feature>
<feature type="transmembrane region" description="Helical" evidence="8">
    <location>
        <begin position="223"/>
        <end position="243"/>
    </location>
</feature>
<keyword evidence="4 8" id="KW-1003">Cell membrane</keyword>
<dbReference type="GO" id="GO:0005886">
    <property type="term" value="C:plasma membrane"/>
    <property type="evidence" value="ECO:0007669"/>
    <property type="project" value="UniProtKB-SubCell"/>
</dbReference>
<evidence type="ECO:0000256" key="6">
    <source>
        <dbReference type="ARBA" id="ARBA00022989"/>
    </source>
</evidence>
<keyword evidence="11" id="KW-1185">Reference proteome</keyword>
<accession>A0A3N1XXX6</accession>
<gene>
    <name evidence="10" type="ORF">EDD66_10189</name>
</gene>
<dbReference type="InterPro" id="IPR013525">
    <property type="entry name" value="ABC2_TM"/>
</dbReference>
<dbReference type="PROSITE" id="PS51012">
    <property type="entry name" value="ABC_TM2"/>
    <property type="match status" value="1"/>
</dbReference>
<dbReference type="Pfam" id="PF01061">
    <property type="entry name" value="ABC2_membrane"/>
    <property type="match status" value="1"/>
</dbReference>